<dbReference type="PIRSF" id="PIRSF002825">
    <property type="entry name" value="CfbpA"/>
    <property type="match status" value="1"/>
</dbReference>
<evidence type="ECO:0000256" key="3">
    <source>
        <dbReference type="PIRSR" id="PIRSR002825-1"/>
    </source>
</evidence>
<name>A0A8J7QKT1_9BACT</name>
<dbReference type="GO" id="GO:0030288">
    <property type="term" value="C:outer membrane-bounded periplasmic space"/>
    <property type="evidence" value="ECO:0007669"/>
    <property type="project" value="TreeGrafter"/>
</dbReference>
<dbReference type="EMBL" id="JAFREP010000045">
    <property type="protein sequence ID" value="MBO1322886.1"/>
    <property type="molecule type" value="Genomic_DNA"/>
</dbReference>
<protein>
    <submittedName>
        <fullName evidence="5">Extracellular solute-binding protein</fullName>
    </submittedName>
</protein>
<dbReference type="GO" id="GO:0046872">
    <property type="term" value="F:metal ion binding"/>
    <property type="evidence" value="ECO:0007669"/>
    <property type="project" value="UniProtKB-KW"/>
</dbReference>
<feature type="chain" id="PRO_5035319940" evidence="4">
    <location>
        <begin position="30"/>
        <end position="340"/>
    </location>
</feature>
<gene>
    <name evidence="5" type="ORF">J3U88_30760</name>
</gene>
<keyword evidence="3" id="KW-0408">Iron</keyword>
<sequence length="340" mass="37712">MNQFFPRRSRAFLLAGLLCLAPFFAVLQAGEQVVVYSSRNEHLIKPIFEAFQQETGVEVVTHTDKAGPLLQRLKAEGRRGQADIFMTVDAGNLWQAKNMKVIKPIQSELLDAKIPAHLRDPDHTWFGFSIRARTIVYNTNKIKPEQLAGYADLADPKWKNQLLLRTSKKVYNQSLVAMLIAEHGAEKAQQIVEGWVANLAQPVYSSDTKLLEALAEGAGSVGIVNTYYLGRLLKKNPDLPLAVFWPDQKGSGVHINISGAALTAHPKNEANALRLMEWMAGPKAQAMLAQGNMEYPVTDEAKPAPEVIAWGTFKQNELNLTKAGELQADAIRLMDRAGYR</sequence>
<keyword evidence="3" id="KW-0479">Metal-binding</keyword>
<dbReference type="PANTHER" id="PTHR30006:SF15">
    <property type="entry name" value="IRON-UTILIZATION PERIPLASMIC PROTEIN"/>
    <property type="match status" value="1"/>
</dbReference>
<dbReference type="PANTHER" id="PTHR30006">
    <property type="entry name" value="THIAMINE-BINDING PERIPLASMIC PROTEIN-RELATED"/>
    <property type="match status" value="1"/>
</dbReference>
<dbReference type="Pfam" id="PF13343">
    <property type="entry name" value="SBP_bac_6"/>
    <property type="match status" value="1"/>
</dbReference>
<dbReference type="AlphaFoldDB" id="A0A8J7QKT1"/>
<organism evidence="5 6">
    <name type="scientific">Acanthopleuribacter pedis</name>
    <dbReference type="NCBI Taxonomy" id="442870"/>
    <lineage>
        <taxon>Bacteria</taxon>
        <taxon>Pseudomonadati</taxon>
        <taxon>Acidobacteriota</taxon>
        <taxon>Holophagae</taxon>
        <taxon>Acanthopleuribacterales</taxon>
        <taxon>Acanthopleuribacteraceae</taxon>
        <taxon>Acanthopleuribacter</taxon>
    </lineage>
</organism>
<dbReference type="InterPro" id="IPR026045">
    <property type="entry name" value="Ferric-bd"/>
</dbReference>
<evidence type="ECO:0000313" key="6">
    <source>
        <dbReference type="Proteomes" id="UP000664417"/>
    </source>
</evidence>
<evidence type="ECO:0000256" key="4">
    <source>
        <dbReference type="SAM" id="SignalP"/>
    </source>
</evidence>
<keyword evidence="6" id="KW-1185">Reference proteome</keyword>
<evidence type="ECO:0000256" key="2">
    <source>
        <dbReference type="ARBA" id="ARBA00022729"/>
    </source>
</evidence>
<keyword evidence="2 4" id="KW-0732">Signal</keyword>
<feature type="binding site" evidence="3">
    <location>
        <position position="227"/>
    </location>
    <ligand>
        <name>Fe cation</name>
        <dbReference type="ChEBI" id="CHEBI:24875"/>
    </ligand>
</feature>
<comment type="similarity">
    <text evidence="1">Belongs to the bacterial solute-binding protein 1 family.</text>
</comment>
<dbReference type="SUPFAM" id="SSF53850">
    <property type="entry name" value="Periplasmic binding protein-like II"/>
    <property type="match status" value="1"/>
</dbReference>
<dbReference type="Proteomes" id="UP000664417">
    <property type="component" value="Unassembled WGS sequence"/>
</dbReference>
<accession>A0A8J7QKT1</accession>
<feature type="signal peptide" evidence="4">
    <location>
        <begin position="1"/>
        <end position="29"/>
    </location>
</feature>
<evidence type="ECO:0000256" key="1">
    <source>
        <dbReference type="ARBA" id="ARBA00008520"/>
    </source>
</evidence>
<evidence type="ECO:0000313" key="5">
    <source>
        <dbReference type="EMBL" id="MBO1322886.1"/>
    </source>
</evidence>
<proteinExistence type="inferred from homology"/>
<dbReference type="Gene3D" id="3.40.190.10">
    <property type="entry name" value="Periplasmic binding protein-like II"/>
    <property type="match status" value="2"/>
</dbReference>
<comment type="caution">
    <text evidence="5">The sequence shown here is derived from an EMBL/GenBank/DDBJ whole genome shotgun (WGS) entry which is preliminary data.</text>
</comment>
<reference evidence="5" key="1">
    <citation type="submission" date="2021-03" db="EMBL/GenBank/DDBJ databases">
        <authorList>
            <person name="Wang G."/>
        </authorList>
    </citation>
    <scope>NUCLEOTIDE SEQUENCE</scope>
    <source>
        <strain evidence="5">KCTC 12899</strain>
    </source>
</reference>
<feature type="binding site" evidence="3">
    <location>
        <position position="228"/>
    </location>
    <ligand>
        <name>Fe cation</name>
        <dbReference type="ChEBI" id="CHEBI:24875"/>
    </ligand>
</feature>